<keyword evidence="4 7" id="KW-0255">Endonuclease</keyword>
<feature type="region of interest" description="Disordered" evidence="8">
    <location>
        <begin position="1"/>
        <end position="28"/>
    </location>
</feature>
<dbReference type="PANTHER" id="PTHR46986">
    <property type="entry name" value="ENDORIBONUCLEASE YBEY, CHLOROPLASTIC"/>
    <property type="match status" value="1"/>
</dbReference>
<keyword evidence="10" id="KW-1185">Reference proteome</keyword>
<evidence type="ECO:0000256" key="5">
    <source>
        <dbReference type="ARBA" id="ARBA00022801"/>
    </source>
</evidence>
<keyword evidence="7" id="KW-0698">rRNA processing</keyword>
<dbReference type="InterPro" id="IPR002036">
    <property type="entry name" value="YbeY"/>
</dbReference>
<dbReference type="EMBL" id="BSYI01000008">
    <property type="protein sequence ID" value="GMG82185.1"/>
    <property type="molecule type" value="Genomic_DNA"/>
</dbReference>
<dbReference type="HAMAP" id="MF_00009">
    <property type="entry name" value="Endoribonucl_YbeY"/>
    <property type="match status" value="1"/>
</dbReference>
<evidence type="ECO:0000256" key="2">
    <source>
        <dbReference type="ARBA" id="ARBA00022722"/>
    </source>
</evidence>
<evidence type="ECO:0000313" key="10">
    <source>
        <dbReference type="Proteomes" id="UP001239909"/>
    </source>
</evidence>
<gene>
    <name evidence="7" type="primary">ybeY</name>
    <name evidence="9" type="ORF">LNKW23_13980</name>
</gene>
<dbReference type="Proteomes" id="UP001239909">
    <property type="component" value="Unassembled WGS sequence"/>
</dbReference>
<name>A0ABQ6LFT3_9RHOB</name>
<protein>
    <recommendedName>
        <fullName evidence="7">Endoribonuclease YbeY</fullName>
        <ecNumber evidence="7">3.1.-.-</ecNumber>
    </recommendedName>
</protein>
<dbReference type="PROSITE" id="PS01306">
    <property type="entry name" value="UPF0054"/>
    <property type="match status" value="1"/>
</dbReference>
<dbReference type="InterPro" id="IPR020549">
    <property type="entry name" value="YbeY_CS"/>
</dbReference>
<dbReference type="Pfam" id="PF02130">
    <property type="entry name" value="YbeY"/>
    <property type="match status" value="1"/>
</dbReference>
<evidence type="ECO:0000256" key="7">
    <source>
        <dbReference type="HAMAP-Rule" id="MF_00009"/>
    </source>
</evidence>
<feature type="compositionally biased region" description="Basic and acidic residues" evidence="8">
    <location>
        <begin position="182"/>
        <end position="194"/>
    </location>
</feature>
<keyword evidence="5 7" id="KW-0378">Hydrolase</keyword>
<evidence type="ECO:0000256" key="3">
    <source>
        <dbReference type="ARBA" id="ARBA00022723"/>
    </source>
</evidence>
<evidence type="ECO:0000256" key="8">
    <source>
        <dbReference type="SAM" id="MobiDB-lite"/>
    </source>
</evidence>
<dbReference type="RefSeq" id="WP_285670942.1">
    <property type="nucleotide sequence ID" value="NZ_BSYI01000008.1"/>
</dbReference>
<reference evidence="9 10" key="1">
    <citation type="submission" date="2023-04" db="EMBL/GenBank/DDBJ databases">
        <title>Marinoamorphus aggregata gen. nov., sp. Nov., isolate from tissue of brittle star Ophioplocus japonicus.</title>
        <authorList>
            <person name="Kawano K."/>
            <person name="Sawayama S."/>
            <person name="Nakagawa S."/>
        </authorList>
    </citation>
    <scope>NUCLEOTIDE SEQUENCE [LARGE SCALE GENOMIC DNA]</scope>
    <source>
        <strain evidence="9 10">NKW23</strain>
    </source>
</reference>
<evidence type="ECO:0000256" key="6">
    <source>
        <dbReference type="ARBA" id="ARBA00022833"/>
    </source>
</evidence>
<sequence>MTAPAETGPPEPRPELGPDPAAGDADEPLVELLVEEPAWEAALPELAGIAAQAAELALRETGQDPGRWQIALLACSDARIAALNAAFRGKDRPTDVLSWPAFDALPEAPGPRTPLGDVAIALETIREIAEEHAIPLKERVLHLILHGCLHLLGYDHQTAQDAERMEGLERNAMARAGLPDPYGERGAARPLPEE</sequence>
<evidence type="ECO:0000256" key="4">
    <source>
        <dbReference type="ARBA" id="ARBA00022759"/>
    </source>
</evidence>
<organism evidence="9 10">
    <name type="scientific">Paralimibaculum aggregatum</name>
    <dbReference type="NCBI Taxonomy" id="3036245"/>
    <lineage>
        <taxon>Bacteria</taxon>
        <taxon>Pseudomonadati</taxon>
        <taxon>Pseudomonadota</taxon>
        <taxon>Alphaproteobacteria</taxon>
        <taxon>Rhodobacterales</taxon>
        <taxon>Paracoccaceae</taxon>
        <taxon>Paralimibaculum</taxon>
    </lineage>
</organism>
<comment type="cofactor">
    <cofactor evidence="7">
        <name>Zn(2+)</name>
        <dbReference type="ChEBI" id="CHEBI:29105"/>
    </cofactor>
    <text evidence="7">Binds 1 zinc ion.</text>
</comment>
<comment type="similarity">
    <text evidence="1 7">Belongs to the endoribonuclease YbeY family.</text>
</comment>
<keyword evidence="6 7" id="KW-0862">Zinc</keyword>
<accession>A0ABQ6LFT3</accession>
<keyword evidence="7" id="KW-0690">Ribosome biogenesis</keyword>
<comment type="caution">
    <text evidence="9">The sequence shown here is derived from an EMBL/GenBank/DDBJ whole genome shotgun (WGS) entry which is preliminary data.</text>
</comment>
<feature type="binding site" evidence="7">
    <location>
        <position position="146"/>
    </location>
    <ligand>
        <name>Zn(2+)</name>
        <dbReference type="ChEBI" id="CHEBI:29105"/>
        <note>catalytic</note>
    </ligand>
</feature>
<evidence type="ECO:0000313" key="9">
    <source>
        <dbReference type="EMBL" id="GMG82185.1"/>
    </source>
</evidence>
<keyword evidence="7" id="KW-0963">Cytoplasm</keyword>
<dbReference type="SUPFAM" id="SSF55486">
    <property type="entry name" value="Metalloproteases ('zincins'), catalytic domain"/>
    <property type="match status" value="1"/>
</dbReference>
<evidence type="ECO:0000256" key="1">
    <source>
        <dbReference type="ARBA" id="ARBA00010875"/>
    </source>
</evidence>
<feature type="compositionally biased region" description="Pro residues" evidence="8">
    <location>
        <begin position="7"/>
        <end position="17"/>
    </location>
</feature>
<keyword evidence="3 7" id="KW-0479">Metal-binding</keyword>
<dbReference type="PANTHER" id="PTHR46986:SF1">
    <property type="entry name" value="ENDORIBONUCLEASE YBEY, CHLOROPLASTIC"/>
    <property type="match status" value="1"/>
</dbReference>
<feature type="region of interest" description="Disordered" evidence="8">
    <location>
        <begin position="171"/>
        <end position="194"/>
    </location>
</feature>
<dbReference type="Gene3D" id="3.40.390.30">
    <property type="entry name" value="Metalloproteases ('zincins'), catalytic domain"/>
    <property type="match status" value="1"/>
</dbReference>
<feature type="binding site" evidence="7">
    <location>
        <position position="150"/>
    </location>
    <ligand>
        <name>Zn(2+)</name>
        <dbReference type="ChEBI" id="CHEBI:29105"/>
        <note>catalytic</note>
    </ligand>
</feature>
<comment type="subcellular location">
    <subcellularLocation>
        <location evidence="7">Cytoplasm</location>
    </subcellularLocation>
</comment>
<dbReference type="NCBIfam" id="TIGR00043">
    <property type="entry name" value="rRNA maturation RNase YbeY"/>
    <property type="match status" value="1"/>
</dbReference>
<comment type="function">
    <text evidence="7">Single strand-specific metallo-endoribonuclease involved in late-stage 70S ribosome quality control and in maturation of the 3' terminus of the 16S rRNA.</text>
</comment>
<feature type="binding site" evidence="7">
    <location>
        <position position="156"/>
    </location>
    <ligand>
        <name>Zn(2+)</name>
        <dbReference type="ChEBI" id="CHEBI:29105"/>
        <note>catalytic</note>
    </ligand>
</feature>
<keyword evidence="2 7" id="KW-0540">Nuclease</keyword>
<proteinExistence type="inferred from homology"/>
<dbReference type="InterPro" id="IPR023091">
    <property type="entry name" value="MetalPrtase_cat_dom_sf_prd"/>
</dbReference>
<dbReference type="EC" id="3.1.-.-" evidence="7"/>